<evidence type="ECO:0000313" key="5">
    <source>
        <dbReference type="Proteomes" id="UP000031449"/>
    </source>
</evidence>
<dbReference type="Gene3D" id="6.10.140.190">
    <property type="match status" value="1"/>
</dbReference>
<feature type="coiled-coil region" evidence="1">
    <location>
        <begin position="114"/>
        <end position="148"/>
    </location>
</feature>
<keyword evidence="5" id="KW-1185">Reference proteome</keyword>
<dbReference type="OrthoDB" id="9783723at2"/>
<protein>
    <recommendedName>
        <fullName evidence="6">Transcriptional regulator</fullName>
    </recommendedName>
</protein>
<dbReference type="Pfam" id="PF10400">
    <property type="entry name" value="Vir_act_alpha_C"/>
    <property type="match status" value="1"/>
</dbReference>
<evidence type="ECO:0000259" key="3">
    <source>
        <dbReference type="Pfam" id="PF10400"/>
    </source>
</evidence>
<dbReference type="InterPro" id="IPR005149">
    <property type="entry name" value="Tscrpt_reg_PadR_N"/>
</dbReference>
<feature type="domain" description="Transcription regulator PadR C-terminal" evidence="3">
    <location>
        <begin position="99"/>
        <end position="180"/>
    </location>
</feature>
<evidence type="ECO:0000256" key="1">
    <source>
        <dbReference type="SAM" id="Coils"/>
    </source>
</evidence>
<dbReference type="PANTHER" id="PTHR43252">
    <property type="entry name" value="TRANSCRIPTIONAL REGULATOR YQJI"/>
    <property type="match status" value="1"/>
</dbReference>
<evidence type="ECO:0000313" key="4">
    <source>
        <dbReference type="EMBL" id="AJD89737.1"/>
    </source>
</evidence>
<dbReference type="BioCyc" id="JESP1508404:G14D9-9637-MONOMER"/>
<dbReference type="Pfam" id="PF03551">
    <property type="entry name" value="PadR"/>
    <property type="match status" value="1"/>
</dbReference>
<dbReference type="InterPro" id="IPR036388">
    <property type="entry name" value="WH-like_DNA-bd_sf"/>
</dbReference>
<dbReference type="STRING" id="1508404.JMA_04200"/>
<sequence length="185" mass="21621">MPKENDTPYVLLGMMTTGCNTGYSMKQMIDNSLSHFWKISYGQIYPSLKKLTDEGLAVAKKEPQKDKPDKITYEMTSVGREALENWLTSPIESGLPIQKNEWLLKLFFSRHEPASSAIEKIRQYEKQLEEKLAIYRQIEQNIQNAEFRSEDERFWLFTLRHGFKTTTAAIEWCQEVTEELQNGEE</sequence>
<dbReference type="InterPro" id="IPR036390">
    <property type="entry name" value="WH_DNA-bd_sf"/>
</dbReference>
<dbReference type="Proteomes" id="UP000031449">
    <property type="component" value="Chromosome"/>
</dbReference>
<dbReference type="KEGG" id="jeo:JMA_04200"/>
<dbReference type="InterPro" id="IPR018309">
    <property type="entry name" value="Tscrpt_reg_PadR_C"/>
</dbReference>
<keyword evidence="1" id="KW-0175">Coiled coil</keyword>
<dbReference type="SUPFAM" id="SSF46785">
    <property type="entry name" value="Winged helix' DNA-binding domain"/>
    <property type="match status" value="1"/>
</dbReference>
<organism evidence="4 5">
    <name type="scientific">Jeotgalibacillus malaysiensis</name>
    <dbReference type="NCBI Taxonomy" id="1508404"/>
    <lineage>
        <taxon>Bacteria</taxon>
        <taxon>Bacillati</taxon>
        <taxon>Bacillota</taxon>
        <taxon>Bacilli</taxon>
        <taxon>Bacillales</taxon>
        <taxon>Caryophanaceae</taxon>
        <taxon>Jeotgalibacillus</taxon>
    </lineage>
</organism>
<dbReference type="EMBL" id="CP009416">
    <property type="protein sequence ID" value="AJD89737.1"/>
    <property type="molecule type" value="Genomic_DNA"/>
</dbReference>
<accession>A0A0B5AM37</accession>
<dbReference type="AlphaFoldDB" id="A0A0B5AM37"/>
<reference evidence="4 5" key="1">
    <citation type="submission" date="2014-08" db="EMBL/GenBank/DDBJ databases">
        <title>Complete genome of a marine bacteria Jeotgalibacillus malaysiensis.</title>
        <authorList>
            <person name="Yaakop A.S."/>
            <person name="Chan K.-G."/>
            <person name="Goh K.M."/>
        </authorList>
    </citation>
    <scope>NUCLEOTIDE SEQUENCE [LARGE SCALE GENOMIC DNA]</scope>
    <source>
        <strain evidence="4 5">D5</strain>
    </source>
</reference>
<dbReference type="PROSITE" id="PS51257">
    <property type="entry name" value="PROKAR_LIPOPROTEIN"/>
    <property type="match status" value="1"/>
</dbReference>
<dbReference type="Gene3D" id="1.10.10.10">
    <property type="entry name" value="Winged helix-like DNA-binding domain superfamily/Winged helix DNA-binding domain"/>
    <property type="match status" value="1"/>
</dbReference>
<name>A0A0B5AM37_9BACL</name>
<dbReference type="HOGENOM" id="CLU_089258_1_0_9"/>
<gene>
    <name evidence="4" type="ORF">JMA_04200</name>
</gene>
<proteinExistence type="predicted"/>
<evidence type="ECO:0000259" key="2">
    <source>
        <dbReference type="Pfam" id="PF03551"/>
    </source>
</evidence>
<evidence type="ECO:0008006" key="6">
    <source>
        <dbReference type="Google" id="ProtNLM"/>
    </source>
</evidence>
<feature type="domain" description="Transcription regulator PadR N-terminal" evidence="2">
    <location>
        <begin position="11"/>
        <end position="84"/>
    </location>
</feature>
<dbReference type="PANTHER" id="PTHR43252:SF2">
    <property type="entry name" value="TRANSCRIPTION REGULATOR, PADR-LIKE FAMILY"/>
    <property type="match status" value="1"/>
</dbReference>